<proteinExistence type="predicted"/>
<protein>
    <submittedName>
        <fullName evidence="1">Uncharacterized protein</fullName>
    </submittedName>
</protein>
<dbReference type="Proteomes" id="UP000216442">
    <property type="component" value="Unassembled WGS sequence"/>
</dbReference>
<keyword evidence="2" id="KW-1185">Reference proteome</keyword>
<reference evidence="1 2" key="1">
    <citation type="submission" date="2017-08" db="EMBL/GenBank/DDBJ databases">
        <title>Mesorhizobium wenxinae sp. nov., a novel rhizobial species isolated from root nodules of chickpea (Cicer arietinum L.).</title>
        <authorList>
            <person name="Zhang J."/>
        </authorList>
    </citation>
    <scope>NUCLEOTIDE SEQUENCE [LARGE SCALE GENOMIC DNA]</scope>
    <source>
        <strain evidence="1 2">SDW018</strain>
    </source>
</reference>
<organism evidence="1 2">
    <name type="scientific">Mesorhizobium temperatum</name>
    <dbReference type="NCBI Taxonomy" id="241416"/>
    <lineage>
        <taxon>Bacteria</taxon>
        <taxon>Pseudomonadati</taxon>
        <taxon>Pseudomonadota</taxon>
        <taxon>Alphaproteobacteria</taxon>
        <taxon>Hyphomicrobiales</taxon>
        <taxon>Phyllobacteriaceae</taxon>
        <taxon>Mesorhizobium</taxon>
    </lineage>
</organism>
<dbReference type="OrthoDB" id="8101121at2"/>
<dbReference type="RefSeq" id="WP_095495280.1">
    <property type="nucleotide sequence ID" value="NZ_NPKJ01000068.1"/>
</dbReference>
<accession>A0A271LCA8</accession>
<gene>
    <name evidence="1" type="ORF">CIT26_26170</name>
</gene>
<dbReference type="AlphaFoldDB" id="A0A271LCA8"/>
<evidence type="ECO:0000313" key="2">
    <source>
        <dbReference type="Proteomes" id="UP000216442"/>
    </source>
</evidence>
<dbReference type="EMBL" id="NPKJ01000068">
    <property type="protein sequence ID" value="PAQ05733.1"/>
    <property type="molecule type" value="Genomic_DNA"/>
</dbReference>
<comment type="caution">
    <text evidence="1">The sequence shown here is derived from an EMBL/GenBank/DDBJ whole genome shotgun (WGS) entry which is preliminary data.</text>
</comment>
<name>A0A271LCA8_9HYPH</name>
<evidence type="ECO:0000313" key="1">
    <source>
        <dbReference type="EMBL" id="PAQ05733.1"/>
    </source>
</evidence>
<sequence>MPNTYVRAAAEGMPATKEKMTFMDLEPLICDAYNMIDVLLNLLEQHFSCPPENGNYVIPETEGSRLFFVASVAESMSHKARKSYYEATEGKAS</sequence>